<dbReference type="SUPFAM" id="SSF52833">
    <property type="entry name" value="Thioredoxin-like"/>
    <property type="match status" value="1"/>
</dbReference>
<name>A0ABV8HM42_9ACTN</name>
<feature type="compositionally biased region" description="Low complexity" evidence="1">
    <location>
        <begin position="13"/>
        <end position="22"/>
    </location>
</feature>
<organism evidence="2 3">
    <name type="scientific">Streptomyces polygonati</name>
    <dbReference type="NCBI Taxonomy" id="1617087"/>
    <lineage>
        <taxon>Bacteria</taxon>
        <taxon>Bacillati</taxon>
        <taxon>Actinomycetota</taxon>
        <taxon>Actinomycetes</taxon>
        <taxon>Kitasatosporales</taxon>
        <taxon>Streptomycetaceae</taxon>
        <taxon>Streptomyces</taxon>
    </lineage>
</organism>
<evidence type="ECO:0000313" key="2">
    <source>
        <dbReference type="EMBL" id="MFC4031899.1"/>
    </source>
</evidence>
<dbReference type="Proteomes" id="UP001595765">
    <property type="component" value="Unassembled WGS sequence"/>
</dbReference>
<sequence length="334" mass="35034">MTGPSPDEGPALPVRGPARADPAGPPEPPEPPLAVTEYTDPLCPWAWGAEPEFRLLRTALAGRARWRRVYGILFDTDDDPAPDPAAETAWYEGFVRGVGAHTGAPHAVRLSRVAATSWPASLVAVAARAQGGQVADRVLRRLRESMFVAGEPADTLELALRAAGGVPGLDAVRLAADAGSAEVLAAVEADHRETREPLPEALTAEDPGPHPGTAKETSDGRLRYALPTLLFSGPAGRRLVPGRRPLDAYLAAIEAVAPGLPGVRPAVQRPDTEALLAYHRSLSGPEWALLAPGGAPPGRAVRIETGNGPLWLHPAEAAARPWAAAAPVQHADQR</sequence>
<feature type="compositionally biased region" description="Pro residues" evidence="1">
    <location>
        <begin position="23"/>
        <end position="32"/>
    </location>
</feature>
<dbReference type="Pfam" id="PF13743">
    <property type="entry name" value="Thioredoxin_5"/>
    <property type="match status" value="1"/>
</dbReference>
<dbReference type="InterPro" id="IPR036249">
    <property type="entry name" value="Thioredoxin-like_sf"/>
</dbReference>
<feature type="region of interest" description="Disordered" evidence="1">
    <location>
        <begin position="1"/>
        <end position="37"/>
    </location>
</feature>
<protein>
    <submittedName>
        <fullName evidence="2">DsbA family protein</fullName>
    </submittedName>
</protein>
<evidence type="ECO:0000256" key="1">
    <source>
        <dbReference type="SAM" id="MobiDB-lite"/>
    </source>
</evidence>
<keyword evidence="3" id="KW-1185">Reference proteome</keyword>
<evidence type="ECO:0000313" key="3">
    <source>
        <dbReference type="Proteomes" id="UP001595765"/>
    </source>
</evidence>
<gene>
    <name evidence="2" type="ORF">ACFO3J_10445</name>
</gene>
<reference evidence="3" key="1">
    <citation type="journal article" date="2019" name="Int. J. Syst. Evol. Microbiol.">
        <title>The Global Catalogue of Microorganisms (GCM) 10K type strain sequencing project: providing services to taxonomists for standard genome sequencing and annotation.</title>
        <authorList>
            <consortium name="The Broad Institute Genomics Platform"/>
            <consortium name="The Broad Institute Genome Sequencing Center for Infectious Disease"/>
            <person name="Wu L."/>
            <person name="Ma J."/>
        </authorList>
    </citation>
    <scope>NUCLEOTIDE SEQUENCE [LARGE SCALE GENOMIC DNA]</scope>
    <source>
        <strain evidence="3">CGMCC 4.7237</strain>
    </source>
</reference>
<proteinExistence type="predicted"/>
<dbReference type="EMBL" id="JBHSBB010000009">
    <property type="protein sequence ID" value="MFC4031899.1"/>
    <property type="molecule type" value="Genomic_DNA"/>
</dbReference>
<accession>A0ABV8HM42</accession>
<dbReference type="RefSeq" id="WP_386428393.1">
    <property type="nucleotide sequence ID" value="NZ_JBHSBB010000009.1"/>
</dbReference>
<dbReference type="Gene3D" id="3.40.30.10">
    <property type="entry name" value="Glutaredoxin"/>
    <property type="match status" value="1"/>
</dbReference>
<comment type="caution">
    <text evidence="2">The sequence shown here is derived from an EMBL/GenBank/DDBJ whole genome shotgun (WGS) entry which is preliminary data.</text>
</comment>
<feature type="region of interest" description="Disordered" evidence="1">
    <location>
        <begin position="193"/>
        <end position="219"/>
    </location>
</feature>